<dbReference type="EMBL" id="CAJJDM010000058">
    <property type="protein sequence ID" value="CAD8076917.1"/>
    <property type="molecule type" value="Genomic_DNA"/>
</dbReference>
<gene>
    <name evidence="1" type="ORF">PPRIM_AZ9-3.1.T0570121</name>
</gene>
<name>A0A8S1M9R1_PARPR</name>
<dbReference type="Proteomes" id="UP000688137">
    <property type="component" value="Unassembled WGS sequence"/>
</dbReference>
<organism evidence="1 2">
    <name type="scientific">Paramecium primaurelia</name>
    <dbReference type="NCBI Taxonomy" id="5886"/>
    <lineage>
        <taxon>Eukaryota</taxon>
        <taxon>Sar</taxon>
        <taxon>Alveolata</taxon>
        <taxon>Ciliophora</taxon>
        <taxon>Intramacronucleata</taxon>
        <taxon>Oligohymenophorea</taxon>
        <taxon>Peniculida</taxon>
        <taxon>Parameciidae</taxon>
        <taxon>Paramecium</taxon>
    </lineage>
</organism>
<dbReference type="AlphaFoldDB" id="A0A8S1M9R1"/>
<proteinExistence type="predicted"/>
<evidence type="ECO:0000313" key="2">
    <source>
        <dbReference type="Proteomes" id="UP000688137"/>
    </source>
</evidence>
<protein>
    <submittedName>
        <fullName evidence="1">Uncharacterized protein</fullName>
    </submittedName>
</protein>
<keyword evidence="2" id="KW-1185">Reference proteome</keyword>
<sequence length="184" mass="22822">MKEDRKLNKNNQGLYQWIVLTKYQIYLCLQDYHQFGLKWPFIMVLLTMIQIGFQTCITLHQCHFPSFSILQQLNFLESRNYQVVAQLHQDYGYYFMQNKIFSWDFQVLDQQVQEKPFIFKFHYIYQSFGSLMIKELYQLLLHNIQIMQECYQDIQFHHYILMRQYLYYNKKRLMKMNLTNDLKI</sequence>
<accession>A0A8S1M9R1</accession>
<reference evidence="1" key="1">
    <citation type="submission" date="2021-01" db="EMBL/GenBank/DDBJ databases">
        <authorList>
            <consortium name="Genoscope - CEA"/>
            <person name="William W."/>
        </authorList>
    </citation>
    <scope>NUCLEOTIDE SEQUENCE</scope>
</reference>
<evidence type="ECO:0000313" key="1">
    <source>
        <dbReference type="EMBL" id="CAD8076917.1"/>
    </source>
</evidence>
<comment type="caution">
    <text evidence="1">The sequence shown here is derived from an EMBL/GenBank/DDBJ whole genome shotgun (WGS) entry which is preliminary data.</text>
</comment>